<dbReference type="AlphaFoldDB" id="A0A0L0SQF8"/>
<dbReference type="InterPro" id="IPR033138">
    <property type="entry name" value="Cu_oxidase_CS"/>
</dbReference>
<keyword evidence="2" id="KW-0732">Signal</keyword>
<gene>
    <name evidence="4" type="ORF">AMAG_19253</name>
</gene>
<keyword evidence="5" id="KW-1185">Reference proteome</keyword>
<evidence type="ECO:0000313" key="4">
    <source>
        <dbReference type="EMBL" id="KNE64609.1"/>
    </source>
</evidence>
<sequence length="248" mass="27018">MSARARSTFPARRLAAALCLLAAVVALAARTATAADVIPCPDDARACLLRTYYVAAKEHAQPNLGIDAYPIDKEVFQMYLVLVENKSAYLAENVAKPTRPSTSRVLRRPRDFNESNKMHSINGLFWGNLPGLNFTVGERVRWFLLGFGTEVDIHTVHWHGMTLTSEGQRRDVIDLLPASFRVADMVPDTEGNWLLHCHVGDHFMAGMIAFMNIVEKGAEGAKSAAGRAVVEVASVVTAAAAAMLAAWV</sequence>
<protein>
    <recommendedName>
        <fullName evidence="3">Plastocyanin-like domain-containing protein</fullName>
    </recommendedName>
</protein>
<dbReference type="GO" id="GO:0016491">
    <property type="term" value="F:oxidoreductase activity"/>
    <property type="evidence" value="ECO:0007669"/>
    <property type="project" value="InterPro"/>
</dbReference>
<evidence type="ECO:0000313" key="5">
    <source>
        <dbReference type="Proteomes" id="UP000054350"/>
    </source>
</evidence>
<evidence type="ECO:0000259" key="3">
    <source>
        <dbReference type="Pfam" id="PF07731"/>
    </source>
</evidence>
<dbReference type="PROSITE" id="PS00080">
    <property type="entry name" value="MULTICOPPER_OXIDASE2"/>
    <property type="match status" value="1"/>
</dbReference>
<dbReference type="eggNOG" id="KOG1263">
    <property type="taxonomic scope" value="Eukaryota"/>
</dbReference>
<keyword evidence="1" id="KW-0479">Metal-binding</keyword>
<dbReference type="Proteomes" id="UP000054350">
    <property type="component" value="Unassembled WGS sequence"/>
</dbReference>
<dbReference type="InterPro" id="IPR011706">
    <property type="entry name" value="Cu-oxidase_C"/>
</dbReference>
<feature type="domain" description="Plastocyanin-like" evidence="3">
    <location>
        <begin position="108"/>
        <end position="211"/>
    </location>
</feature>
<accession>A0A0L0SQF8</accession>
<feature type="chain" id="PRO_5005547934" description="Plastocyanin-like domain-containing protein" evidence="2">
    <location>
        <begin position="35"/>
        <end position="248"/>
    </location>
</feature>
<dbReference type="PROSITE" id="PS00079">
    <property type="entry name" value="MULTICOPPER_OXIDASE1"/>
    <property type="match status" value="1"/>
</dbReference>
<proteinExistence type="predicted"/>
<dbReference type="STRING" id="578462.A0A0L0SQF8"/>
<dbReference type="VEuPathDB" id="FungiDB:AMAG_19253"/>
<name>A0A0L0SQF8_ALLM3</name>
<dbReference type="SUPFAM" id="SSF49503">
    <property type="entry name" value="Cupredoxins"/>
    <property type="match status" value="1"/>
</dbReference>
<organism evidence="4 5">
    <name type="scientific">Allomyces macrogynus (strain ATCC 38327)</name>
    <name type="common">Allomyces javanicus var. macrogynus</name>
    <dbReference type="NCBI Taxonomy" id="578462"/>
    <lineage>
        <taxon>Eukaryota</taxon>
        <taxon>Fungi</taxon>
        <taxon>Fungi incertae sedis</taxon>
        <taxon>Blastocladiomycota</taxon>
        <taxon>Blastocladiomycetes</taxon>
        <taxon>Blastocladiales</taxon>
        <taxon>Blastocladiaceae</taxon>
        <taxon>Allomyces</taxon>
    </lineage>
</organism>
<dbReference type="InterPro" id="IPR008972">
    <property type="entry name" value="Cupredoxin"/>
</dbReference>
<dbReference type="InterPro" id="IPR002355">
    <property type="entry name" value="Cu_oxidase_Cu_BS"/>
</dbReference>
<evidence type="ECO:0000256" key="1">
    <source>
        <dbReference type="ARBA" id="ARBA00022723"/>
    </source>
</evidence>
<dbReference type="Gene3D" id="2.60.40.420">
    <property type="entry name" value="Cupredoxins - blue copper proteins"/>
    <property type="match status" value="1"/>
</dbReference>
<dbReference type="OrthoDB" id="2121828at2759"/>
<reference evidence="5" key="2">
    <citation type="submission" date="2009-11" db="EMBL/GenBank/DDBJ databases">
        <title>The Genome Sequence of Allomyces macrogynus strain ATCC 38327.</title>
        <authorList>
            <consortium name="The Broad Institute Genome Sequencing Platform"/>
            <person name="Russ C."/>
            <person name="Cuomo C."/>
            <person name="Shea T."/>
            <person name="Young S.K."/>
            <person name="Zeng Q."/>
            <person name="Koehrsen M."/>
            <person name="Haas B."/>
            <person name="Borodovsky M."/>
            <person name="Guigo R."/>
            <person name="Alvarado L."/>
            <person name="Berlin A."/>
            <person name="Borenstein D."/>
            <person name="Chen Z."/>
            <person name="Engels R."/>
            <person name="Freedman E."/>
            <person name="Gellesch M."/>
            <person name="Goldberg J."/>
            <person name="Griggs A."/>
            <person name="Gujja S."/>
            <person name="Heiman D."/>
            <person name="Hepburn T."/>
            <person name="Howarth C."/>
            <person name="Jen D."/>
            <person name="Larson L."/>
            <person name="Lewis B."/>
            <person name="Mehta T."/>
            <person name="Park D."/>
            <person name="Pearson M."/>
            <person name="Roberts A."/>
            <person name="Saif S."/>
            <person name="Shenoy N."/>
            <person name="Sisk P."/>
            <person name="Stolte C."/>
            <person name="Sykes S."/>
            <person name="Walk T."/>
            <person name="White J."/>
            <person name="Yandava C."/>
            <person name="Burger G."/>
            <person name="Gray M.W."/>
            <person name="Holland P.W.H."/>
            <person name="King N."/>
            <person name="Lang F.B.F."/>
            <person name="Roger A.J."/>
            <person name="Ruiz-Trillo I."/>
            <person name="Lander E."/>
            <person name="Nusbaum C."/>
        </authorList>
    </citation>
    <scope>NUCLEOTIDE SEQUENCE [LARGE SCALE GENOMIC DNA]</scope>
    <source>
        <strain evidence="5">ATCC 38327</strain>
    </source>
</reference>
<evidence type="ECO:0000256" key="2">
    <source>
        <dbReference type="SAM" id="SignalP"/>
    </source>
</evidence>
<dbReference type="Pfam" id="PF07731">
    <property type="entry name" value="Cu-oxidase_2"/>
    <property type="match status" value="1"/>
</dbReference>
<feature type="signal peptide" evidence="2">
    <location>
        <begin position="1"/>
        <end position="34"/>
    </location>
</feature>
<dbReference type="GO" id="GO:0005507">
    <property type="term" value="F:copper ion binding"/>
    <property type="evidence" value="ECO:0007669"/>
    <property type="project" value="InterPro"/>
</dbReference>
<dbReference type="EMBL" id="GG745345">
    <property type="protein sequence ID" value="KNE64609.1"/>
    <property type="molecule type" value="Genomic_DNA"/>
</dbReference>
<reference evidence="4 5" key="1">
    <citation type="submission" date="2009-11" db="EMBL/GenBank/DDBJ databases">
        <title>Annotation of Allomyces macrogynus ATCC 38327.</title>
        <authorList>
            <consortium name="The Broad Institute Genome Sequencing Platform"/>
            <person name="Russ C."/>
            <person name="Cuomo C."/>
            <person name="Burger G."/>
            <person name="Gray M.W."/>
            <person name="Holland P.W.H."/>
            <person name="King N."/>
            <person name="Lang F.B.F."/>
            <person name="Roger A.J."/>
            <person name="Ruiz-Trillo I."/>
            <person name="Young S.K."/>
            <person name="Zeng Q."/>
            <person name="Gargeya S."/>
            <person name="Fitzgerald M."/>
            <person name="Haas B."/>
            <person name="Abouelleil A."/>
            <person name="Alvarado L."/>
            <person name="Arachchi H.M."/>
            <person name="Berlin A."/>
            <person name="Chapman S.B."/>
            <person name="Gearin G."/>
            <person name="Goldberg J."/>
            <person name="Griggs A."/>
            <person name="Gujja S."/>
            <person name="Hansen M."/>
            <person name="Heiman D."/>
            <person name="Howarth C."/>
            <person name="Larimer J."/>
            <person name="Lui A."/>
            <person name="MacDonald P.J.P."/>
            <person name="McCowen C."/>
            <person name="Montmayeur A."/>
            <person name="Murphy C."/>
            <person name="Neiman D."/>
            <person name="Pearson M."/>
            <person name="Priest M."/>
            <person name="Roberts A."/>
            <person name="Saif S."/>
            <person name="Shea T."/>
            <person name="Sisk P."/>
            <person name="Stolte C."/>
            <person name="Sykes S."/>
            <person name="Wortman J."/>
            <person name="Nusbaum C."/>
            <person name="Birren B."/>
        </authorList>
    </citation>
    <scope>NUCLEOTIDE SEQUENCE [LARGE SCALE GENOMIC DNA]</scope>
    <source>
        <strain evidence="4 5">ATCC 38327</strain>
    </source>
</reference>